<dbReference type="InterPro" id="IPR011047">
    <property type="entry name" value="Quinoprotein_ADH-like_sf"/>
</dbReference>
<protein>
    <submittedName>
        <fullName evidence="3">Outer membrane biogenesis protein BamB</fullName>
    </submittedName>
</protein>
<dbReference type="PANTHER" id="PTHR34512:SF30">
    <property type="entry name" value="OUTER MEMBRANE PROTEIN ASSEMBLY FACTOR BAMB"/>
    <property type="match status" value="1"/>
</dbReference>
<evidence type="ECO:0000259" key="2">
    <source>
        <dbReference type="Pfam" id="PF13360"/>
    </source>
</evidence>
<dbReference type="Gene3D" id="2.130.10.10">
    <property type="entry name" value="YVTN repeat-like/Quinoprotein amine dehydrogenase"/>
    <property type="match status" value="2"/>
</dbReference>
<dbReference type="InterPro" id="IPR015943">
    <property type="entry name" value="WD40/YVTN_repeat-like_dom_sf"/>
</dbReference>
<dbReference type="OrthoDB" id="244732at2"/>
<feature type="signal peptide" evidence="1">
    <location>
        <begin position="1"/>
        <end position="20"/>
    </location>
</feature>
<dbReference type="SUPFAM" id="SSF50998">
    <property type="entry name" value="Quinoprotein alcohol dehydrogenase-like"/>
    <property type="match status" value="1"/>
</dbReference>
<comment type="caution">
    <text evidence="3">The sequence shown here is derived from an EMBL/GenBank/DDBJ whole genome shotgun (WGS) entry which is preliminary data.</text>
</comment>
<dbReference type="Pfam" id="PF13360">
    <property type="entry name" value="PQQ_2"/>
    <property type="match status" value="1"/>
</dbReference>
<keyword evidence="4" id="KW-1185">Reference proteome</keyword>
<evidence type="ECO:0000313" key="4">
    <source>
        <dbReference type="Proteomes" id="UP000319143"/>
    </source>
</evidence>
<dbReference type="SMART" id="SM00564">
    <property type="entry name" value="PQQ"/>
    <property type="match status" value="4"/>
</dbReference>
<name>A0A5C6DJG2_9BACT</name>
<dbReference type="InterPro" id="IPR018391">
    <property type="entry name" value="PQQ_b-propeller_rpt"/>
</dbReference>
<proteinExistence type="predicted"/>
<dbReference type="PANTHER" id="PTHR34512">
    <property type="entry name" value="CELL SURFACE PROTEIN"/>
    <property type="match status" value="1"/>
</dbReference>
<dbReference type="Proteomes" id="UP000319143">
    <property type="component" value="Unassembled WGS sequence"/>
</dbReference>
<dbReference type="RefSeq" id="WP_146528090.1">
    <property type="nucleotide sequence ID" value="NZ_SJPV01000006.1"/>
</dbReference>
<reference evidence="3 4" key="1">
    <citation type="submission" date="2019-02" db="EMBL/GenBank/DDBJ databases">
        <title>Deep-cultivation of Planctomycetes and their phenomic and genomic characterization uncovers novel biology.</title>
        <authorList>
            <person name="Wiegand S."/>
            <person name="Jogler M."/>
            <person name="Boedeker C."/>
            <person name="Pinto D."/>
            <person name="Vollmers J."/>
            <person name="Rivas-Marin E."/>
            <person name="Kohn T."/>
            <person name="Peeters S.H."/>
            <person name="Heuer A."/>
            <person name="Rast P."/>
            <person name="Oberbeckmann S."/>
            <person name="Bunk B."/>
            <person name="Jeske O."/>
            <person name="Meyerdierks A."/>
            <person name="Storesund J.E."/>
            <person name="Kallscheuer N."/>
            <person name="Luecker S."/>
            <person name="Lage O.M."/>
            <person name="Pohl T."/>
            <person name="Merkel B.J."/>
            <person name="Hornburger P."/>
            <person name="Mueller R.-W."/>
            <person name="Bruemmer F."/>
            <person name="Labrenz M."/>
            <person name="Spormann A.M."/>
            <person name="Op Den Camp H."/>
            <person name="Overmann J."/>
            <person name="Amann R."/>
            <person name="Jetten M.S.M."/>
            <person name="Mascher T."/>
            <person name="Medema M.H."/>
            <person name="Devos D.P."/>
            <person name="Kaster A.-K."/>
            <person name="Ovreas L."/>
            <person name="Rohde M."/>
            <person name="Galperin M.Y."/>
            <person name="Jogler C."/>
        </authorList>
    </citation>
    <scope>NUCLEOTIDE SEQUENCE [LARGE SCALE GENOMIC DNA]</scope>
    <source>
        <strain evidence="3 4">Poly41</strain>
    </source>
</reference>
<keyword evidence="1" id="KW-0732">Signal</keyword>
<dbReference type="AlphaFoldDB" id="A0A5C6DJG2"/>
<gene>
    <name evidence="3" type="ORF">Poly41_38000</name>
</gene>
<dbReference type="EMBL" id="SJPV01000006">
    <property type="protein sequence ID" value="TWU36047.1"/>
    <property type="molecule type" value="Genomic_DNA"/>
</dbReference>
<feature type="domain" description="Pyrrolo-quinoline quinone repeat" evidence="2">
    <location>
        <begin position="86"/>
        <end position="339"/>
    </location>
</feature>
<organism evidence="3 4">
    <name type="scientific">Novipirellula artificiosorum</name>
    <dbReference type="NCBI Taxonomy" id="2528016"/>
    <lineage>
        <taxon>Bacteria</taxon>
        <taxon>Pseudomonadati</taxon>
        <taxon>Planctomycetota</taxon>
        <taxon>Planctomycetia</taxon>
        <taxon>Pirellulales</taxon>
        <taxon>Pirellulaceae</taxon>
        <taxon>Novipirellula</taxon>
    </lineage>
</organism>
<evidence type="ECO:0000256" key="1">
    <source>
        <dbReference type="SAM" id="SignalP"/>
    </source>
</evidence>
<feature type="chain" id="PRO_5023062537" evidence="1">
    <location>
        <begin position="21"/>
        <end position="414"/>
    </location>
</feature>
<sequence length="414" mass="45406" precursor="true">MFVRRFFCLALIVIAVPSFAEHVAWPEFRGPTGDGKVAEAHLPIAIDKTVVQWQTPIHGKGWSSPVVWEDQIWLTTATEDGKRMSVVCVDRHSGKILHDRVLIENEDPSFCHPMNSYATPTPAIEAGRVYVHFGRYLTACLDTKDASLIWQRRGFQCDHYRGPASSPILHDGKLFVAYDGVDVQYVVAFDKQTGQTVWQTQRDIDYGTDVGDQMKAYGTAEVIQVEGRDMLVYPSAVATIAYDPANGDAIWTVYHGGMNASARPLYAGGLVLITNGSGGMVAVKPDGLGDITGSGVVWTSKQSVPKKASPIVLEDLVFMVSDEGILTCRDLATGKVIWKERLTGTYAASPLFADGRIYFFGIEGDILTLDPGETYKPLAQTKLGDGFMASPAVVEDQMILRSKSMLYSIESPNR</sequence>
<dbReference type="InterPro" id="IPR002372">
    <property type="entry name" value="PQQ_rpt_dom"/>
</dbReference>
<evidence type="ECO:0000313" key="3">
    <source>
        <dbReference type="EMBL" id="TWU36047.1"/>
    </source>
</evidence>
<accession>A0A5C6DJG2</accession>